<feature type="transmembrane region" description="Helical" evidence="1">
    <location>
        <begin position="355"/>
        <end position="376"/>
    </location>
</feature>
<organism evidence="2 3">
    <name type="scientific">Pseudooceanicola lipolyticus</name>
    <dbReference type="NCBI Taxonomy" id="2029104"/>
    <lineage>
        <taxon>Bacteria</taxon>
        <taxon>Pseudomonadati</taxon>
        <taxon>Pseudomonadota</taxon>
        <taxon>Alphaproteobacteria</taxon>
        <taxon>Rhodobacterales</taxon>
        <taxon>Paracoccaceae</taxon>
        <taxon>Pseudooceanicola</taxon>
    </lineage>
</organism>
<keyword evidence="1" id="KW-0812">Transmembrane</keyword>
<keyword evidence="1" id="KW-0472">Membrane</keyword>
<evidence type="ECO:0000313" key="3">
    <source>
        <dbReference type="Proteomes" id="UP000231553"/>
    </source>
</evidence>
<evidence type="ECO:0000256" key="1">
    <source>
        <dbReference type="SAM" id="Phobius"/>
    </source>
</evidence>
<feature type="transmembrane region" description="Helical" evidence="1">
    <location>
        <begin position="315"/>
        <end position="335"/>
    </location>
</feature>
<feature type="transmembrane region" description="Helical" evidence="1">
    <location>
        <begin position="291"/>
        <end position="308"/>
    </location>
</feature>
<dbReference type="Proteomes" id="UP000231553">
    <property type="component" value="Unassembled WGS sequence"/>
</dbReference>
<proteinExistence type="predicted"/>
<feature type="transmembrane region" description="Helical" evidence="1">
    <location>
        <begin position="216"/>
        <end position="237"/>
    </location>
</feature>
<accession>A0A2M8J3T0</accession>
<protein>
    <recommendedName>
        <fullName evidence="4">Glycosyltransferase RgtA/B/C/D-like domain-containing protein</fullName>
    </recommendedName>
</protein>
<feature type="transmembrane region" description="Helical" evidence="1">
    <location>
        <begin position="172"/>
        <end position="204"/>
    </location>
</feature>
<evidence type="ECO:0008006" key="4">
    <source>
        <dbReference type="Google" id="ProtNLM"/>
    </source>
</evidence>
<name>A0A2M8J3T0_9RHOB</name>
<feature type="transmembrane region" description="Helical" evidence="1">
    <location>
        <begin position="268"/>
        <end position="285"/>
    </location>
</feature>
<keyword evidence="1" id="KW-1133">Transmembrane helix</keyword>
<gene>
    <name evidence="2" type="ORF">CVM52_07080</name>
</gene>
<dbReference type="AlphaFoldDB" id="A0A2M8J3T0"/>
<feature type="transmembrane region" description="Helical" evidence="1">
    <location>
        <begin position="119"/>
        <end position="136"/>
    </location>
</feature>
<evidence type="ECO:0000313" key="2">
    <source>
        <dbReference type="EMBL" id="PJE37428.1"/>
    </source>
</evidence>
<feature type="transmembrane region" description="Helical" evidence="1">
    <location>
        <begin position="142"/>
        <end position="160"/>
    </location>
</feature>
<feature type="transmembrane region" description="Helical" evidence="1">
    <location>
        <begin position="92"/>
        <end position="112"/>
    </location>
</feature>
<dbReference type="OrthoDB" id="7375841at2"/>
<reference evidence="2 3" key="1">
    <citation type="journal article" date="2018" name="Int. J. Syst. Evol. Microbiol.">
        <title>Pseudooceanicola lipolyticus sp. nov., a marine alphaproteobacterium, reclassification of Oceanicola flagellatus as Pseudooceanicola flagellatus comb. nov. and emended description of the genus Pseudooceanicola.</title>
        <authorList>
            <person name="Huang M.-M."/>
            <person name="Guo L.-L."/>
            <person name="Wu Y.-H."/>
            <person name="Lai Q.-L."/>
            <person name="Shao Z.-Z."/>
            <person name="Wang C.-S."/>
            <person name="Wu M."/>
            <person name="Xu X.-W."/>
        </authorList>
    </citation>
    <scope>NUCLEOTIDE SEQUENCE [LARGE SCALE GENOMIC DNA]</scope>
    <source>
        <strain evidence="2 3">157</strain>
    </source>
</reference>
<dbReference type="EMBL" id="PGTB01000015">
    <property type="protein sequence ID" value="PJE37428.1"/>
    <property type="molecule type" value="Genomic_DNA"/>
</dbReference>
<keyword evidence="3" id="KW-1185">Reference proteome</keyword>
<sequence length="528" mass="57963">MSELQMQQSARAVSHRALVILTGLLIALVALLFRTQSLNGIERFDEFYHLLAAQGWLDTGAPTILDGQYTRTQLFTGAVKELFRLTGSETVATGRMLAVAAGALLPPVLFFWVRARAGWLAGLVVAALAILWPHGIEEAQTLRFYTWHVLFVTVGALAIFEMVEGRAGWGGLALLAFLAAIYLQITSVIAFAGVLLWLCLAHVLPWMWQHRMRWRLIGGTLVAAAAAGAAAWAAGILEALWAQYRWVPGWGELNQNNVTFYHKLLRDYYPMLWGLFPFAAIFAFVFRPRLASYAAVLFIVILVGQSFGGMKAARYLSYAMPFFFIVWALALAGLARALRGPVLAGLRPLDPTGHGWLAGVAVAVAALFALSVNPFFERSVDTLRGKPFLSWPVIDWYPLHDVVGDWAEAPYRVTTHELHTIAALGDFDALFSAGRLTELPPFTEFVTDPRTGRPVFGQPGSFAAILRCHPEGLFVTETREWDKDLKTALMPVFDASGRRIAIRDKDGLLALHWSGAGVSEAACAALPG</sequence>
<dbReference type="RefSeq" id="WP_100161810.1">
    <property type="nucleotide sequence ID" value="NZ_PGTB01000015.1"/>
</dbReference>
<comment type="caution">
    <text evidence="2">The sequence shown here is derived from an EMBL/GenBank/DDBJ whole genome shotgun (WGS) entry which is preliminary data.</text>
</comment>